<dbReference type="EMBL" id="MN863596">
    <property type="protein sequence ID" value="QNI23794.1"/>
    <property type="molecule type" value="mRNA"/>
</dbReference>
<dbReference type="GO" id="GO:0006952">
    <property type="term" value="P:defense response"/>
    <property type="evidence" value="ECO:0007669"/>
    <property type="project" value="UniProtKB-KW"/>
</dbReference>
<keyword evidence="3" id="KW-0805">Transcription regulation</keyword>
<keyword evidence="5" id="KW-0238">DNA-binding</keyword>
<reference evidence="12" key="2">
    <citation type="journal article" date="2020" name="Chin J Nat Med">
        <title>Genome-wide identification and analysis of AP2/ERF transcription factors related to camptothecin biosynthesis in Camptotheca acuminata.</title>
        <authorList>
            <person name="Hu Y.T."/>
            <person name="Xu Z.C."/>
            <person name="Tian Y."/>
            <person name="Gao R.R."/>
            <person name="Ji A.J."/>
            <person name="Pu X.D."/>
            <person name="Wang Y."/>
            <person name="Liu X."/>
            <person name="Song J.Y."/>
        </authorList>
    </citation>
    <scope>NUCLEOTIDE SEQUENCE</scope>
    <source>
        <strain evidence="12">Cac059</strain>
    </source>
</reference>
<accession>A0A7G8AUC5</accession>
<keyword evidence="7" id="KW-0804">Transcription</keyword>
<keyword evidence="2" id="KW-0611">Plant defense</keyword>
<dbReference type="SUPFAM" id="SSF54171">
    <property type="entry name" value="DNA-binding domain"/>
    <property type="match status" value="1"/>
</dbReference>
<dbReference type="CDD" id="cd00018">
    <property type="entry name" value="AP2"/>
    <property type="match status" value="1"/>
</dbReference>
<dbReference type="GO" id="GO:0045893">
    <property type="term" value="P:positive regulation of DNA-templated transcription"/>
    <property type="evidence" value="ECO:0007669"/>
    <property type="project" value="TreeGrafter"/>
</dbReference>
<feature type="domain" description="AP2/ERF" evidence="11">
    <location>
        <begin position="95"/>
        <end position="152"/>
    </location>
</feature>
<evidence type="ECO:0000256" key="5">
    <source>
        <dbReference type="ARBA" id="ARBA00023125"/>
    </source>
</evidence>
<reference evidence="12" key="1">
    <citation type="submission" date="2019-12" db="EMBL/GenBank/DDBJ databases">
        <authorList>
            <person name="Hu Y."/>
        </authorList>
    </citation>
    <scope>NUCLEOTIDE SEQUENCE</scope>
    <source>
        <strain evidence="12">Cac059</strain>
    </source>
</reference>
<dbReference type="GO" id="GO:0000976">
    <property type="term" value="F:transcription cis-regulatory region binding"/>
    <property type="evidence" value="ECO:0007669"/>
    <property type="project" value="TreeGrafter"/>
</dbReference>
<evidence type="ECO:0000256" key="4">
    <source>
        <dbReference type="ARBA" id="ARBA00023016"/>
    </source>
</evidence>
<evidence type="ECO:0000256" key="1">
    <source>
        <dbReference type="ARBA" id="ARBA00004123"/>
    </source>
</evidence>
<dbReference type="Pfam" id="PF00847">
    <property type="entry name" value="AP2"/>
    <property type="match status" value="1"/>
</dbReference>
<dbReference type="GO" id="GO:0003700">
    <property type="term" value="F:DNA-binding transcription factor activity"/>
    <property type="evidence" value="ECO:0007669"/>
    <property type="project" value="InterPro"/>
</dbReference>
<evidence type="ECO:0000256" key="3">
    <source>
        <dbReference type="ARBA" id="ARBA00023015"/>
    </source>
</evidence>
<feature type="compositionally biased region" description="Polar residues" evidence="10">
    <location>
        <begin position="171"/>
        <end position="183"/>
    </location>
</feature>
<protein>
    <submittedName>
        <fullName evidence="12">AP2/ERF transcription factor</fullName>
    </submittedName>
</protein>
<evidence type="ECO:0000313" key="12">
    <source>
        <dbReference type="EMBL" id="QNI23794.1"/>
    </source>
</evidence>
<dbReference type="PROSITE" id="PS51032">
    <property type="entry name" value="AP2_ERF"/>
    <property type="match status" value="1"/>
</dbReference>
<evidence type="ECO:0000259" key="11">
    <source>
        <dbReference type="PROSITE" id="PS51032"/>
    </source>
</evidence>
<dbReference type="FunFam" id="3.30.730.10:FF:000001">
    <property type="entry name" value="Ethylene-responsive transcription factor 2"/>
    <property type="match status" value="1"/>
</dbReference>
<dbReference type="SMART" id="SM00380">
    <property type="entry name" value="AP2"/>
    <property type="match status" value="1"/>
</dbReference>
<dbReference type="InterPro" id="IPR016177">
    <property type="entry name" value="DNA-bd_dom_sf"/>
</dbReference>
<name>A0A7G8AUC5_CAMAC</name>
<keyword evidence="6" id="KW-0010">Activator</keyword>
<evidence type="ECO:0000256" key="8">
    <source>
        <dbReference type="ARBA" id="ARBA00023242"/>
    </source>
</evidence>
<comment type="subcellular location">
    <subcellularLocation>
        <location evidence="1">Nucleus</location>
    </subcellularLocation>
</comment>
<dbReference type="PRINTS" id="PR00367">
    <property type="entry name" value="ETHRSPELEMNT"/>
</dbReference>
<sequence length="380" mass="42439">MSLEIIERTTTTRVDLLDQDSNLDFLPLDYSRKRKSRCRRDGAKTVAETIAKWKHYNDKIDSLDDGGKPVYKVPAKGSKKGCMKGKGGPENSHCNYRGVRQRTWGKWVAEIREPSRGRRLWLGTFATALEAALAYDEAAKAMYGPCARLNLPNYSALQESSKESSSVVTTWGSDSTTASSHTEVSAAEDSKKNVDTLKVEQESRIEGNSSLAVSEPCTPTIAIREEVKEEPVVDRTLSVYQACSAKSTMKQDEPIIFSEGAEYNFGRDHSKNFRADEMFDVEELLGVLDTSAYESRHVAGCDLCQFGSCDSINLQCEKPSDLSYQLQNPDAKLLGSLYHMEQAPCGVDYGFDFLKPGRQEDCNLMVDNQEFLDLELDMSY</sequence>
<dbReference type="GO" id="GO:0005634">
    <property type="term" value="C:nucleus"/>
    <property type="evidence" value="ECO:0007669"/>
    <property type="project" value="UniProtKB-SubCell"/>
</dbReference>
<evidence type="ECO:0000256" key="10">
    <source>
        <dbReference type="SAM" id="MobiDB-lite"/>
    </source>
</evidence>
<dbReference type="InterPro" id="IPR036955">
    <property type="entry name" value="AP2/ERF_dom_sf"/>
</dbReference>
<dbReference type="PANTHER" id="PTHR31241:SF62">
    <property type="entry name" value="DEHYDRATION-RESPONSIVE ELEMENT-BINDING PROTEIN 2D"/>
    <property type="match status" value="1"/>
</dbReference>
<dbReference type="Gene3D" id="3.30.730.10">
    <property type="entry name" value="AP2/ERF domain"/>
    <property type="match status" value="1"/>
</dbReference>
<dbReference type="AlphaFoldDB" id="A0A7G8AUC5"/>
<dbReference type="InterPro" id="IPR001471">
    <property type="entry name" value="AP2/ERF_dom"/>
</dbReference>
<evidence type="ECO:0000256" key="6">
    <source>
        <dbReference type="ARBA" id="ARBA00023159"/>
    </source>
</evidence>
<evidence type="ECO:0000256" key="7">
    <source>
        <dbReference type="ARBA" id="ARBA00023163"/>
    </source>
</evidence>
<feature type="region of interest" description="Disordered" evidence="10">
    <location>
        <begin position="168"/>
        <end position="195"/>
    </location>
</feature>
<organism evidence="12">
    <name type="scientific">Camptotheca acuminata</name>
    <name type="common">Happy tree</name>
    <dbReference type="NCBI Taxonomy" id="16922"/>
    <lineage>
        <taxon>Eukaryota</taxon>
        <taxon>Viridiplantae</taxon>
        <taxon>Streptophyta</taxon>
        <taxon>Embryophyta</taxon>
        <taxon>Tracheophyta</taxon>
        <taxon>Spermatophyta</taxon>
        <taxon>Magnoliopsida</taxon>
        <taxon>eudicotyledons</taxon>
        <taxon>Gunneridae</taxon>
        <taxon>Pentapetalae</taxon>
        <taxon>asterids</taxon>
        <taxon>Cornales</taxon>
        <taxon>Nyssaceae</taxon>
        <taxon>Camptotheca</taxon>
    </lineage>
</organism>
<evidence type="ECO:0000256" key="9">
    <source>
        <dbReference type="ARBA" id="ARBA00024343"/>
    </source>
</evidence>
<dbReference type="PANTHER" id="PTHR31241">
    <property type="entry name" value="DEHYDRATION-RESPONSIVE ELEMENT-BINDING PROTEIN 2C"/>
    <property type="match status" value="1"/>
</dbReference>
<evidence type="ECO:0000256" key="2">
    <source>
        <dbReference type="ARBA" id="ARBA00022821"/>
    </source>
</evidence>
<keyword evidence="4" id="KW-0346">Stress response</keyword>
<proteinExistence type="evidence at transcript level"/>
<keyword evidence="8" id="KW-0539">Nucleus</keyword>
<comment type="similarity">
    <text evidence="9">Belongs to the AP2/ERF transcription factor family. ERF subfamily.</text>
</comment>